<organism evidence="5 6">
    <name type="scientific">Tenacibaculum vairaonense</name>
    <dbReference type="NCBI Taxonomy" id="3137860"/>
    <lineage>
        <taxon>Bacteria</taxon>
        <taxon>Pseudomonadati</taxon>
        <taxon>Bacteroidota</taxon>
        <taxon>Flavobacteriia</taxon>
        <taxon>Flavobacteriales</taxon>
        <taxon>Flavobacteriaceae</taxon>
        <taxon>Tenacibaculum</taxon>
    </lineage>
</organism>
<evidence type="ECO:0000256" key="1">
    <source>
        <dbReference type="ARBA" id="ARBA00004496"/>
    </source>
</evidence>
<dbReference type="EMBL" id="CAXJRC010000004">
    <property type="protein sequence ID" value="CAL2105191.1"/>
    <property type="molecule type" value="Genomic_DNA"/>
</dbReference>
<evidence type="ECO:0000313" key="6">
    <source>
        <dbReference type="Proteomes" id="UP001497602"/>
    </source>
</evidence>
<name>A0ABM9PHZ2_9FLAO</name>
<dbReference type="InterPro" id="IPR051721">
    <property type="entry name" value="Biopterin_syn/organic_redct"/>
</dbReference>
<dbReference type="PROSITE" id="PS00061">
    <property type="entry name" value="ADH_SHORT"/>
    <property type="match status" value="1"/>
</dbReference>
<keyword evidence="6" id="KW-1185">Reference proteome</keyword>
<dbReference type="GO" id="GO:0016491">
    <property type="term" value="F:oxidoreductase activity"/>
    <property type="evidence" value="ECO:0007669"/>
    <property type="project" value="UniProtKB-KW"/>
</dbReference>
<dbReference type="InterPro" id="IPR002347">
    <property type="entry name" value="SDR_fam"/>
</dbReference>
<sequence length="246" mass="27654">MYLYFMNIVIITGASKGIGKALAEKYASENYKVYSLARSIVDLQNVTQISIDLNNSKKTKLKFKMLLDEIKKQSITSITLINNAGRLGTISNIENIDSEDILKTIQVNTATPTILCSLFIKLTQELKSIKKIINISSGAAIKAYEGWSIYCTTKAALDMLTRAIAAEQQYKKNGIHCISLYPGVVDTNMQTQIRSTDIKDFKNLQRFIDLKENNQLYTPEFVANTIYEIDTKNTLPNGSVFDIRNL</sequence>
<dbReference type="Gene3D" id="3.40.50.720">
    <property type="entry name" value="NAD(P)-binding Rossmann-like Domain"/>
    <property type="match status" value="1"/>
</dbReference>
<comment type="subcellular location">
    <subcellularLocation>
        <location evidence="1">Cytoplasm</location>
    </subcellularLocation>
</comment>
<proteinExistence type="predicted"/>
<evidence type="ECO:0000256" key="2">
    <source>
        <dbReference type="ARBA" id="ARBA00022490"/>
    </source>
</evidence>
<evidence type="ECO:0000256" key="4">
    <source>
        <dbReference type="ARBA" id="ARBA00023002"/>
    </source>
</evidence>
<keyword evidence="4 5" id="KW-0560">Oxidoreductase</keyword>
<dbReference type="Proteomes" id="UP001497602">
    <property type="component" value="Unassembled WGS sequence"/>
</dbReference>
<dbReference type="PANTHER" id="PTHR44085:SF2">
    <property type="entry name" value="SEPIAPTERIN REDUCTASE"/>
    <property type="match status" value="1"/>
</dbReference>
<dbReference type="SUPFAM" id="SSF51735">
    <property type="entry name" value="NAD(P)-binding Rossmann-fold domains"/>
    <property type="match status" value="1"/>
</dbReference>
<dbReference type="InterPro" id="IPR036291">
    <property type="entry name" value="NAD(P)-bd_dom_sf"/>
</dbReference>
<gene>
    <name evidence="5" type="primary">yueD</name>
    <name evidence="5" type="ORF">T190115A13A_130066</name>
</gene>
<comment type="caution">
    <text evidence="5">The sequence shown here is derived from an EMBL/GenBank/DDBJ whole genome shotgun (WGS) entry which is preliminary data.</text>
</comment>
<keyword evidence="3" id="KW-0521">NADP</keyword>
<keyword evidence="2" id="KW-0963">Cytoplasm</keyword>
<evidence type="ECO:0000313" key="5">
    <source>
        <dbReference type="EMBL" id="CAL2105191.1"/>
    </source>
</evidence>
<dbReference type="InterPro" id="IPR020904">
    <property type="entry name" value="Sc_DH/Rdtase_CS"/>
</dbReference>
<dbReference type="PRINTS" id="PR00081">
    <property type="entry name" value="GDHRDH"/>
</dbReference>
<accession>A0ABM9PHZ2</accession>
<dbReference type="PANTHER" id="PTHR44085">
    <property type="entry name" value="SEPIAPTERIN REDUCTASE"/>
    <property type="match status" value="1"/>
</dbReference>
<protein>
    <submittedName>
        <fullName evidence="5">Benzil reductase ((S)-benzoin forming)</fullName>
        <ecNumber evidence="5">1.1.1.320</ecNumber>
    </submittedName>
</protein>
<evidence type="ECO:0000256" key="3">
    <source>
        <dbReference type="ARBA" id="ARBA00022857"/>
    </source>
</evidence>
<reference evidence="5 6" key="1">
    <citation type="submission" date="2024-05" db="EMBL/GenBank/DDBJ databases">
        <authorList>
            <person name="Duchaud E."/>
        </authorList>
    </citation>
    <scope>NUCLEOTIDE SEQUENCE [LARGE SCALE GENOMIC DNA]</scope>
    <source>
        <strain evidence="5">Ena-SAMPLE-TAB-13-05-2024-13:56:06:370-140305</strain>
    </source>
</reference>
<dbReference type="EC" id="1.1.1.320" evidence="5"/>
<dbReference type="Pfam" id="PF00106">
    <property type="entry name" value="adh_short"/>
    <property type="match status" value="1"/>
</dbReference>